<keyword evidence="9" id="KW-0378">Hydrolase</keyword>
<reference evidence="19" key="1">
    <citation type="submission" date="2013-06" db="EMBL/GenBank/DDBJ databases">
        <title>Upstream open reading frames and Kozak regions of a set of assembled transcriptome sequences from the spider Cupiennius salei.</title>
        <authorList>
            <person name="French A.S."/>
            <person name="Li A.W."/>
            <person name="Meisner S."/>
            <person name="Torkkeli P.H."/>
        </authorList>
    </citation>
    <scope>NUCLEOTIDE SEQUENCE</scope>
    <source>
        <tissue evidence="19">Leg hypodermis</tissue>
    </source>
</reference>
<organism evidence="19">
    <name type="scientific">Cupiennius salei</name>
    <name type="common">American wandering spider</name>
    <dbReference type="NCBI Taxonomy" id="6928"/>
    <lineage>
        <taxon>Eukaryota</taxon>
        <taxon>Metazoa</taxon>
        <taxon>Ecdysozoa</taxon>
        <taxon>Arthropoda</taxon>
        <taxon>Chelicerata</taxon>
        <taxon>Arachnida</taxon>
        <taxon>Araneae</taxon>
        <taxon>Araneomorphae</taxon>
        <taxon>Entelegynae</taxon>
        <taxon>Lycosoidea</taxon>
        <taxon>Ctenidae</taxon>
        <taxon>Cupiennius</taxon>
    </lineage>
</organism>
<dbReference type="InterPro" id="IPR016090">
    <property type="entry name" value="PLA2-like_dom"/>
</dbReference>
<dbReference type="GO" id="GO:0005576">
    <property type="term" value="C:extracellular region"/>
    <property type="evidence" value="ECO:0007669"/>
    <property type="project" value="UniProtKB-SubCell"/>
</dbReference>
<keyword evidence="13" id="KW-0865">Zymogen</keyword>
<evidence type="ECO:0000256" key="1">
    <source>
        <dbReference type="ARBA" id="ARBA00001604"/>
    </source>
</evidence>
<evidence type="ECO:0000259" key="18">
    <source>
        <dbReference type="Pfam" id="PF05826"/>
    </source>
</evidence>
<evidence type="ECO:0000256" key="10">
    <source>
        <dbReference type="ARBA" id="ARBA00022837"/>
    </source>
</evidence>
<feature type="domain" description="Phospholipase A2-like central" evidence="18">
    <location>
        <begin position="175"/>
        <end position="270"/>
    </location>
</feature>
<keyword evidence="10" id="KW-0106">Calcium</keyword>
<dbReference type="EC" id="3.1.1.4" evidence="5"/>
<keyword evidence="11" id="KW-0442">Lipid degradation</keyword>
<dbReference type="PANTHER" id="PTHR12253">
    <property type="entry name" value="RH14732P"/>
    <property type="match status" value="1"/>
</dbReference>
<evidence type="ECO:0000256" key="5">
    <source>
        <dbReference type="ARBA" id="ARBA00013278"/>
    </source>
</evidence>
<evidence type="ECO:0000256" key="13">
    <source>
        <dbReference type="ARBA" id="ARBA00023145"/>
    </source>
</evidence>
<evidence type="ECO:0000313" key="19">
    <source>
        <dbReference type="EMBL" id="JAA93047.1"/>
    </source>
</evidence>
<evidence type="ECO:0000256" key="16">
    <source>
        <dbReference type="SAM" id="MobiDB-lite"/>
    </source>
</evidence>
<dbReference type="Pfam" id="PF05826">
    <property type="entry name" value="Phospholip_A2_2"/>
    <property type="match status" value="1"/>
</dbReference>
<evidence type="ECO:0000256" key="7">
    <source>
        <dbReference type="ARBA" id="ARBA00022525"/>
    </source>
</evidence>
<dbReference type="CDD" id="cd04704">
    <property type="entry name" value="PLA2_bee_venom_like"/>
    <property type="match status" value="1"/>
</dbReference>
<evidence type="ECO:0000256" key="3">
    <source>
        <dbReference type="ARBA" id="ARBA00004613"/>
    </source>
</evidence>
<proteinExistence type="evidence at transcript level"/>
<feature type="signal peptide" evidence="17">
    <location>
        <begin position="1"/>
        <end position="19"/>
    </location>
</feature>
<evidence type="ECO:0000256" key="2">
    <source>
        <dbReference type="ARBA" id="ARBA00001913"/>
    </source>
</evidence>
<keyword evidence="17" id="KW-0732">Signal</keyword>
<comment type="catalytic activity">
    <reaction evidence="1">
        <text>a 1,2-diacyl-sn-glycero-3-phosphocholine + H2O = a 1-acyl-sn-glycero-3-phosphocholine + a fatty acid + H(+)</text>
        <dbReference type="Rhea" id="RHEA:15801"/>
        <dbReference type="ChEBI" id="CHEBI:15377"/>
        <dbReference type="ChEBI" id="CHEBI:15378"/>
        <dbReference type="ChEBI" id="CHEBI:28868"/>
        <dbReference type="ChEBI" id="CHEBI:57643"/>
        <dbReference type="ChEBI" id="CHEBI:58168"/>
        <dbReference type="EC" id="3.1.1.4"/>
    </reaction>
</comment>
<keyword evidence="12" id="KW-0443">Lipid metabolism</keyword>
<evidence type="ECO:0000256" key="8">
    <source>
        <dbReference type="ARBA" id="ARBA00022723"/>
    </source>
</evidence>
<dbReference type="SUPFAM" id="SSF48619">
    <property type="entry name" value="Phospholipase A2, PLA2"/>
    <property type="match status" value="1"/>
</dbReference>
<evidence type="ECO:0000256" key="4">
    <source>
        <dbReference type="ARBA" id="ARBA00009659"/>
    </source>
</evidence>
<feature type="compositionally biased region" description="Polar residues" evidence="16">
    <location>
        <begin position="147"/>
        <end position="167"/>
    </location>
</feature>
<dbReference type="GO" id="GO:0050482">
    <property type="term" value="P:arachidonate secretion"/>
    <property type="evidence" value="ECO:0007669"/>
    <property type="project" value="InterPro"/>
</dbReference>
<accession>T1E1S9</accession>
<dbReference type="FunFam" id="1.20.90.10:FF:000002">
    <property type="entry name" value="Phospholipase A2 group III"/>
    <property type="match status" value="1"/>
</dbReference>
<protein>
    <recommendedName>
        <fullName evidence="6">Phospholipase A2</fullName>
        <ecNumber evidence="5">3.1.1.4</ecNumber>
    </recommendedName>
    <alternativeName>
        <fullName evidence="15">Phosphatidylcholine 2-acylhydrolase</fullName>
    </alternativeName>
</protein>
<evidence type="ECO:0000256" key="6">
    <source>
        <dbReference type="ARBA" id="ARBA00021721"/>
    </source>
</evidence>
<evidence type="ECO:0000256" key="11">
    <source>
        <dbReference type="ARBA" id="ARBA00022963"/>
    </source>
</evidence>
<dbReference type="GO" id="GO:0004623">
    <property type="term" value="F:phospholipase A2 activity"/>
    <property type="evidence" value="ECO:0007669"/>
    <property type="project" value="UniProtKB-EC"/>
</dbReference>
<dbReference type="EMBL" id="GAKT01000015">
    <property type="protein sequence ID" value="JAA93047.1"/>
    <property type="molecule type" value="mRNA"/>
</dbReference>
<evidence type="ECO:0000256" key="9">
    <source>
        <dbReference type="ARBA" id="ARBA00022801"/>
    </source>
</evidence>
<comment type="subcellular location">
    <subcellularLocation>
        <location evidence="3">Secreted</location>
    </subcellularLocation>
</comment>
<sequence>MPLLVNVFVLTLVWMFVNCNDQRDKLFFLQKSSGDETETLLVVTWKQGMDDISAGCEIFNDKDLINEVLKSSGEAHIRTLSESEMENLLGDCTEFSFRRRRRESDQEPPSSLTEEDVNGIPRELRRRSNRRGSSANSGKEGRDASMVNDSDNQNAVRRTTEAPTTTPGYDGWPVIFPGTKWCGAGDIAKNYDDLGLHQDTDRCCRAHDLCNDTLAPGETRNNLTNKSSFTKLSCTCDHAFYDCLDRVNSVTSNTIGNMYFNLLKRGCYEKDYPSTKKCKKYRTFLKIKCLEYEKDMTAKPVYQWVAARKYKKIPFPGPLTVTLPF</sequence>
<evidence type="ECO:0000256" key="12">
    <source>
        <dbReference type="ARBA" id="ARBA00023098"/>
    </source>
</evidence>
<keyword evidence="14" id="KW-1015">Disulfide bond</keyword>
<dbReference type="GO" id="GO:0006644">
    <property type="term" value="P:phospholipid metabolic process"/>
    <property type="evidence" value="ECO:0007669"/>
    <property type="project" value="InterPro"/>
</dbReference>
<name>T1E1S9_CUPSA</name>
<dbReference type="InterPro" id="IPR033113">
    <property type="entry name" value="PLA2_histidine"/>
</dbReference>
<dbReference type="Gene3D" id="1.20.90.10">
    <property type="entry name" value="Phospholipase A2 domain"/>
    <property type="match status" value="1"/>
</dbReference>
<dbReference type="PROSITE" id="PS00118">
    <property type="entry name" value="PA2_HIS"/>
    <property type="match status" value="1"/>
</dbReference>
<keyword evidence="8" id="KW-0479">Metal-binding</keyword>
<keyword evidence="7" id="KW-0964">Secreted</keyword>
<dbReference type="InterPro" id="IPR036444">
    <property type="entry name" value="PLipase_A2_dom_sf"/>
</dbReference>
<comment type="similarity">
    <text evidence="4">Belongs to the phospholipase A2 family. Group III subfamily.</text>
</comment>
<evidence type="ECO:0000256" key="17">
    <source>
        <dbReference type="SAM" id="SignalP"/>
    </source>
</evidence>
<feature type="chain" id="PRO_5004575086" description="Phospholipase A2" evidence="17">
    <location>
        <begin position="20"/>
        <end position="325"/>
    </location>
</feature>
<dbReference type="GO" id="GO:0046872">
    <property type="term" value="F:metal ion binding"/>
    <property type="evidence" value="ECO:0007669"/>
    <property type="project" value="UniProtKB-KW"/>
</dbReference>
<dbReference type="GO" id="GO:0016042">
    <property type="term" value="P:lipid catabolic process"/>
    <property type="evidence" value="ECO:0007669"/>
    <property type="project" value="UniProtKB-KW"/>
</dbReference>
<comment type="cofactor">
    <cofactor evidence="2">
        <name>Ca(2+)</name>
        <dbReference type="ChEBI" id="CHEBI:29108"/>
    </cofactor>
</comment>
<evidence type="ECO:0000256" key="14">
    <source>
        <dbReference type="ARBA" id="ARBA00023157"/>
    </source>
</evidence>
<feature type="region of interest" description="Disordered" evidence="16">
    <location>
        <begin position="99"/>
        <end position="171"/>
    </location>
</feature>
<evidence type="ECO:0000256" key="15">
    <source>
        <dbReference type="ARBA" id="ARBA00029903"/>
    </source>
</evidence>
<dbReference type="AlphaFoldDB" id="T1E1S9"/>